<gene>
    <name evidence="2" type="ORF">IX53_03150</name>
</gene>
<dbReference type="SUPFAM" id="SSF53807">
    <property type="entry name" value="Helical backbone' metal receptor"/>
    <property type="match status" value="1"/>
</dbReference>
<dbReference type="PATRIC" id="fig|1330330.3.peg.630"/>
<dbReference type="RefSeq" id="WP_047754118.1">
    <property type="nucleotide sequence ID" value="NZ_CAJUHA010000019.1"/>
</dbReference>
<dbReference type="KEGG" id="kpf:IX53_03150"/>
<organism evidence="2 3">
    <name type="scientific">Kosmotoga pacifica</name>
    <dbReference type="NCBI Taxonomy" id="1330330"/>
    <lineage>
        <taxon>Bacteria</taxon>
        <taxon>Thermotogati</taxon>
        <taxon>Thermotogota</taxon>
        <taxon>Thermotogae</taxon>
        <taxon>Kosmotogales</taxon>
        <taxon>Kosmotogaceae</taxon>
        <taxon>Kosmotoga</taxon>
    </lineage>
</organism>
<dbReference type="InterPro" id="IPR050902">
    <property type="entry name" value="ABC_Transporter_SBP"/>
</dbReference>
<accession>A0A0G2ZDV9</accession>
<evidence type="ECO:0000313" key="3">
    <source>
        <dbReference type="Proteomes" id="UP000035159"/>
    </source>
</evidence>
<keyword evidence="3" id="KW-1185">Reference proteome</keyword>
<evidence type="ECO:0000313" key="2">
    <source>
        <dbReference type="EMBL" id="AKI96983.1"/>
    </source>
</evidence>
<proteinExistence type="predicted"/>
<dbReference type="EMBL" id="CP011232">
    <property type="protein sequence ID" value="AKI96983.1"/>
    <property type="molecule type" value="Genomic_DNA"/>
</dbReference>
<reference evidence="2 3" key="1">
    <citation type="submission" date="2015-04" db="EMBL/GenBank/DDBJ databases">
        <title>Complete Genome Sequence of Kosmotoga pacifica SLHLJ1.</title>
        <authorList>
            <person name="Jiang L.J."/>
            <person name="Shao Z.Z."/>
            <person name="Jebbar M."/>
        </authorList>
    </citation>
    <scope>NUCLEOTIDE SEQUENCE [LARGE SCALE GENOMIC DNA]</scope>
    <source>
        <strain evidence="2 3">SLHLJ1</strain>
    </source>
</reference>
<dbReference type="PROSITE" id="PS50983">
    <property type="entry name" value="FE_B12_PBP"/>
    <property type="match status" value="1"/>
</dbReference>
<dbReference type="InterPro" id="IPR002491">
    <property type="entry name" value="ABC_transptr_periplasmic_BD"/>
</dbReference>
<dbReference type="PANTHER" id="PTHR30535">
    <property type="entry name" value="VITAMIN B12-BINDING PROTEIN"/>
    <property type="match status" value="1"/>
</dbReference>
<dbReference type="OrthoDB" id="9787830at2"/>
<dbReference type="AlphaFoldDB" id="A0A0G2ZDV9"/>
<name>A0A0G2ZDV9_9BACT</name>
<dbReference type="Pfam" id="PF01497">
    <property type="entry name" value="Peripla_BP_2"/>
    <property type="match status" value="1"/>
</dbReference>
<dbReference type="STRING" id="1330330.IX53_03150"/>
<sequence>MKKLLSVILLLMGITLFSMSVIDDLGRLIEIDHLPERVVIAAPAVTGFFTYLGLDDRIVGVTNWDSFSLSHEVEKIGNLIPLNIEKILSLNPDLVFLTGGFQEPEVPKLERFGIRAVVINPNTVEEVFRDIALIATIFGEHERGSKLAHEFRNKILEIAKKTFMIPQEEKPKVFYAMVTGEVKEIWTCGTGSFLNQAISYAGGVNVAAPYSGNNGWFPVSPEFVIKTQPDIILVPYYYPGGDVEAVQKITEYPPFKELPAVREGRIYAVDGNLFSYANPDLLKIIEELHTLFYGASENAR</sequence>
<feature type="domain" description="Fe/B12 periplasmic-binding" evidence="1">
    <location>
        <begin position="37"/>
        <end position="296"/>
    </location>
</feature>
<dbReference type="Proteomes" id="UP000035159">
    <property type="component" value="Chromosome"/>
</dbReference>
<evidence type="ECO:0000259" key="1">
    <source>
        <dbReference type="PROSITE" id="PS50983"/>
    </source>
</evidence>
<protein>
    <submittedName>
        <fullName evidence="2">Iron ABC transporter substrate-binding protein</fullName>
    </submittedName>
</protein>
<dbReference type="Gene3D" id="3.40.50.1980">
    <property type="entry name" value="Nitrogenase molybdenum iron protein domain"/>
    <property type="match status" value="2"/>
</dbReference>
<dbReference type="GO" id="GO:0071281">
    <property type="term" value="P:cellular response to iron ion"/>
    <property type="evidence" value="ECO:0007669"/>
    <property type="project" value="TreeGrafter"/>
</dbReference>
<dbReference type="PANTHER" id="PTHR30535:SF34">
    <property type="entry name" value="MOLYBDATE-BINDING PROTEIN MOLA"/>
    <property type="match status" value="1"/>
</dbReference>